<evidence type="ECO:0000256" key="13">
    <source>
        <dbReference type="SAM" id="Phobius"/>
    </source>
</evidence>
<comment type="subcellular location">
    <subcellularLocation>
        <location evidence="1">Membrane</location>
        <topology evidence="1">Multi-pass membrane protein</topology>
    </subcellularLocation>
</comment>
<evidence type="ECO:0000256" key="8">
    <source>
        <dbReference type="ARBA" id="ARBA00023180"/>
    </source>
</evidence>
<evidence type="ECO:0000256" key="1">
    <source>
        <dbReference type="ARBA" id="ARBA00004141"/>
    </source>
</evidence>
<dbReference type="Pfam" id="PF00001">
    <property type="entry name" value="7tm_1"/>
    <property type="match status" value="1"/>
</dbReference>
<keyword evidence="9 11" id="KW-0807">Transducer</keyword>
<reference evidence="15" key="1">
    <citation type="submission" date="2022-03" db="EMBL/GenBank/DDBJ databases">
        <authorList>
            <person name="Martin H S."/>
        </authorList>
    </citation>
    <scope>NUCLEOTIDE SEQUENCE</scope>
</reference>
<evidence type="ECO:0000256" key="6">
    <source>
        <dbReference type="ARBA" id="ARBA00023136"/>
    </source>
</evidence>
<feature type="transmembrane region" description="Helical" evidence="13">
    <location>
        <begin position="144"/>
        <end position="164"/>
    </location>
</feature>
<sequence length="384" mass="43316">MTLYSVQFNGTLMGHYEEFPLLMPRWGYVASAFVLFLIGFFGFFLNLMVILIMFKDRQLWTPLNIILFNLVCSDFSVSFLGNPFTLISALFHRWIFGHSMCVLYGFFMALLGITSITTLTVISFERYMMVTRPFSSRHLTSNGAIMLVVFIWAYSLALTTPPLFGWGNYVNEAANIRTIEELWYGSFRAPEDRSTCRPRPYAVHQHSPLSRQILTLKPPLLNGDTTRSSVSCCSVNWHEQSLNTLTYILFLFAMGQILPFAVITFSYVNIIRTLKKVSPGASVIPALVAKSSICYNPLIYVGMNTQFRQSIKRIFGIHDRVTSSQTEKGCNNSVLSPCHKLSALNDNTVQYSTSAVCPLKLSERGNGSEPATGEWDGMPLKLDQ</sequence>
<keyword evidence="7 11" id="KW-0675">Receptor</keyword>
<evidence type="ECO:0000256" key="12">
    <source>
        <dbReference type="SAM" id="MobiDB-lite"/>
    </source>
</evidence>
<keyword evidence="10" id="KW-0844">Vision</keyword>
<dbReference type="PROSITE" id="PS00237">
    <property type="entry name" value="G_PROTEIN_RECEP_F1_1"/>
    <property type="match status" value="1"/>
</dbReference>
<feature type="transmembrane region" description="Helical" evidence="13">
    <location>
        <begin position="247"/>
        <end position="268"/>
    </location>
</feature>
<feature type="domain" description="G-protein coupled receptors family 1 profile" evidence="14">
    <location>
        <begin position="45"/>
        <end position="276"/>
    </location>
</feature>
<evidence type="ECO:0000256" key="9">
    <source>
        <dbReference type="ARBA" id="ARBA00023224"/>
    </source>
</evidence>
<dbReference type="InterPro" id="IPR017452">
    <property type="entry name" value="GPCR_Rhodpsn_7TM"/>
</dbReference>
<dbReference type="EMBL" id="OW152825">
    <property type="protein sequence ID" value="CAH2041624.1"/>
    <property type="molecule type" value="Genomic_DNA"/>
</dbReference>
<gene>
    <name evidence="15" type="ORF">IPOD504_LOCUS3294</name>
</gene>
<dbReference type="SUPFAM" id="SSF81321">
    <property type="entry name" value="Family A G protein-coupled receptor-like"/>
    <property type="match status" value="1"/>
</dbReference>
<evidence type="ECO:0000256" key="5">
    <source>
        <dbReference type="ARBA" id="ARBA00023040"/>
    </source>
</evidence>
<dbReference type="Gene3D" id="1.20.1070.10">
    <property type="entry name" value="Rhodopsin 7-helix transmembrane proteins"/>
    <property type="match status" value="1"/>
</dbReference>
<feature type="region of interest" description="Disordered" evidence="12">
    <location>
        <begin position="365"/>
        <end position="384"/>
    </location>
</feature>
<proteinExistence type="inferred from homology"/>
<evidence type="ECO:0000256" key="7">
    <source>
        <dbReference type="ARBA" id="ARBA00023170"/>
    </source>
</evidence>
<evidence type="ECO:0000256" key="10">
    <source>
        <dbReference type="ARBA" id="ARBA00023305"/>
    </source>
</evidence>
<feature type="non-terminal residue" evidence="15">
    <location>
        <position position="384"/>
    </location>
</feature>
<feature type="transmembrane region" description="Helical" evidence="13">
    <location>
        <begin position="66"/>
        <end position="91"/>
    </location>
</feature>
<dbReference type="InterPro" id="IPR000276">
    <property type="entry name" value="GPCR_Rhodpsn"/>
</dbReference>
<keyword evidence="10" id="KW-0716">Sensory transduction</keyword>
<keyword evidence="8" id="KW-0325">Glycoprotein</keyword>
<dbReference type="PANTHER" id="PTHR24240">
    <property type="entry name" value="OPSIN"/>
    <property type="match status" value="1"/>
</dbReference>
<accession>A0ABN8HXB4</accession>
<protein>
    <recommendedName>
        <fullName evidence="14">G-protein coupled receptors family 1 profile domain-containing protein</fullName>
    </recommendedName>
</protein>
<evidence type="ECO:0000313" key="15">
    <source>
        <dbReference type="EMBL" id="CAH2041624.1"/>
    </source>
</evidence>
<dbReference type="InterPro" id="IPR050125">
    <property type="entry name" value="GPCR_opsins"/>
</dbReference>
<feature type="transmembrane region" description="Helical" evidence="13">
    <location>
        <begin position="26"/>
        <end position="54"/>
    </location>
</feature>
<keyword evidence="4 13" id="KW-1133">Transmembrane helix</keyword>
<evidence type="ECO:0000256" key="2">
    <source>
        <dbReference type="ARBA" id="ARBA00010663"/>
    </source>
</evidence>
<name>A0ABN8HXB4_9NEOP</name>
<keyword evidence="6 13" id="KW-0472">Membrane</keyword>
<evidence type="ECO:0000256" key="11">
    <source>
        <dbReference type="RuleBase" id="RU000688"/>
    </source>
</evidence>
<evidence type="ECO:0000256" key="4">
    <source>
        <dbReference type="ARBA" id="ARBA00022989"/>
    </source>
</evidence>
<dbReference type="PRINTS" id="PR00237">
    <property type="entry name" value="GPCRRHODOPSN"/>
</dbReference>
<evidence type="ECO:0000259" key="14">
    <source>
        <dbReference type="PROSITE" id="PS50262"/>
    </source>
</evidence>
<keyword evidence="3 11" id="KW-0812">Transmembrane</keyword>
<keyword evidence="16" id="KW-1185">Reference proteome</keyword>
<evidence type="ECO:0000313" key="16">
    <source>
        <dbReference type="Proteomes" id="UP000837857"/>
    </source>
</evidence>
<organism evidence="15 16">
    <name type="scientific">Iphiclides podalirius</name>
    <name type="common">scarce swallowtail</name>
    <dbReference type="NCBI Taxonomy" id="110791"/>
    <lineage>
        <taxon>Eukaryota</taxon>
        <taxon>Metazoa</taxon>
        <taxon>Ecdysozoa</taxon>
        <taxon>Arthropoda</taxon>
        <taxon>Hexapoda</taxon>
        <taxon>Insecta</taxon>
        <taxon>Pterygota</taxon>
        <taxon>Neoptera</taxon>
        <taxon>Endopterygota</taxon>
        <taxon>Lepidoptera</taxon>
        <taxon>Glossata</taxon>
        <taxon>Ditrysia</taxon>
        <taxon>Papilionoidea</taxon>
        <taxon>Papilionidae</taxon>
        <taxon>Papilioninae</taxon>
        <taxon>Iphiclides</taxon>
    </lineage>
</organism>
<dbReference type="CDD" id="cd14969">
    <property type="entry name" value="7tmA_Opsins_type2_animals"/>
    <property type="match status" value="1"/>
</dbReference>
<evidence type="ECO:0000256" key="3">
    <source>
        <dbReference type="ARBA" id="ARBA00022692"/>
    </source>
</evidence>
<dbReference type="PROSITE" id="PS50262">
    <property type="entry name" value="G_PROTEIN_RECEP_F1_2"/>
    <property type="match status" value="1"/>
</dbReference>
<keyword evidence="5 11" id="KW-0297">G-protein coupled receptor</keyword>
<feature type="transmembrane region" description="Helical" evidence="13">
    <location>
        <begin position="103"/>
        <end position="124"/>
    </location>
</feature>
<dbReference type="Proteomes" id="UP000837857">
    <property type="component" value="Chromosome 13"/>
</dbReference>
<comment type="similarity">
    <text evidence="2 11">Belongs to the G-protein coupled receptor 1 family.</text>
</comment>